<dbReference type="GO" id="GO:0005634">
    <property type="term" value="C:nucleus"/>
    <property type="evidence" value="ECO:0007669"/>
    <property type="project" value="UniProtKB-SubCell"/>
</dbReference>
<comment type="function">
    <text evidence="1">Transcriptional activator that specifically binds 5'-GATA-3' or 5'-GAT-3' motifs within gene promoters.</text>
</comment>
<dbReference type="Gene3D" id="3.30.50.10">
    <property type="entry name" value="Erythroid Transcription Factor GATA-1, subunit A"/>
    <property type="match status" value="1"/>
</dbReference>
<evidence type="ECO:0000256" key="6">
    <source>
        <dbReference type="ARBA" id="ARBA00022833"/>
    </source>
</evidence>
<keyword evidence="10" id="KW-0804">Transcription</keyword>
<evidence type="ECO:0000256" key="10">
    <source>
        <dbReference type="ARBA" id="ARBA00023163"/>
    </source>
</evidence>
<dbReference type="Pfam" id="PF06200">
    <property type="entry name" value="tify"/>
    <property type="match status" value="1"/>
</dbReference>
<dbReference type="InterPro" id="IPR013088">
    <property type="entry name" value="Znf_NHR/GATA"/>
</dbReference>
<feature type="domain" description="CCT" evidence="16">
    <location>
        <begin position="183"/>
        <end position="225"/>
    </location>
</feature>
<dbReference type="PROSITE" id="PS51017">
    <property type="entry name" value="CCT"/>
    <property type="match status" value="1"/>
</dbReference>
<evidence type="ECO:0000256" key="1">
    <source>
        <dbReference type="ARBA" id="ARBA00002206"/>
    </source>
</evidence>
<evidence type="ECO:0000256" key="7">
    <source>
        <dbReference type="ARBA" id="ARBA00023015"/>
    </source>
</evidence>
<sequence>MSGNPNPAADAKPAGAGRFRGLGMHHLADEHHVLPSVILPAQIDDPSAVGRSGELIAAADAQTLQQYHEADHSSGSHGMEEDGVGAVENEGMETEEPADPSHLGDAQGLIAPQVGGNQLTLSFQGEVFVFDSVSPEKVVQAVLLLLGGREMQTSLNPFPSSSMQNKALYLTTSCQFRMNVPHRVASLMRFREKRKERNFEKKIRYTVRKEVALRMQRNRGQFTSSKSKTEDSTGGATTSDANQNWGSPENKIPAASACHHCGINAKSTPMMRRGPDGPRTLCNACGLVWANKGIMRDLSKNPSPAILNASPEPKEGQNNSAEAAISQSIAVAANGHDTS</sequence>
<evidence type="ECO:0000256" key="5">
    <source>
        <dbReference type="ARBA" id="ARBA00022771"/>
    </source>
</evidence>
<dbReference type="CDD" id="cd00202">
    <property type="entry name" value="ZnF_GATA"/>
    <property type="match status" value="1"/>
</dbReference>
<dbReference type="GO" id="GO:0006355">
    <property type="term" value="P:regulation of DNA-templated transcription"/>
    <property type="evidence" value="ECO:0007669"/>
    <property type="project" value="InterPro"/>
</dbReference>
<keyword evidence="9" id="KW-0010">Activator</keyword>
<keyword evidence="7" id="KW-0805">Transcription regulation</keyword>
<dbReference type="SMART" id="SM00979">
    <property type="entry name" value="TIFY"/>
    <property type="match status" value="1"/>
</dbReference>
<dbReference type="PROSITE" id="PS00344">
    <property type="entry name" value="GATA_ZN_FINGER_1"/>
    <property type="match status" value="1"/>
</dbReference>
<evidence type="ECO:0000256" key="8">
    <source>
        <dbReference type="ARBA" id="ARBA00023125"/>
    </source>
</evidence>
<keyword evidence="6" id="KW-0862">Zinc</keyword>
<evidence type="ECO:0000259" key="15">
    <source>
        <dbReference type="PROSITE" id="PS50114"/>
    </source>
</evidence>
<dbReference type="InterPro" id="IPR045280">
    <property type="entry name" value="TIFY-like"/>
</dbReference>
<keyword evidence="4" id="KW-0479">Metal-binding</keyword>
<dbReference type="InterPro" id="IPR000679">
    <property type="entry name" value="Znf_GATA"/>
</dbReference>
<keyword evidence="11 13" id="KW-0539">Nucleus</keyword>
<evidence type="ECO:0000256" key="3">
    <source>
        <dbReference type="ARBA" id="ARBA00007722"/>
    </source>
</evidence>
<dbReference type="PROSITE" id="PS50114">
    <property type="entry name" value="GATA_ZN_FINGER_2"/>
    <property type="match status" value="1"/>
</dbReference>
<evidence type="ECO:0000256" key="14">
    <source>
        <dbReference type="SAM" id="MobiDB-lite"/>
    </source>
</evidence>
<evidence type="ECO:0000256" key="13">
    <source>
        <dbReference type="PROSITE-ProRule" id="PRU00357"/>
    </source>
</evidence>
<evidence type="ECO:0000256" key="12">
    <source>
        <dbReference type="PROSITE-ProRule" id="PRU00094"/>
    </source>
</evidence>
<name>A0A8D7B454_MUSAM</name>
<proteinExistence type="inferred from homology"/>
<dbReference type="PANTHER" id="PTHR46125:SF27">
    <property type="entry name" value="GATA TRANSCRIPTION FACTOR 28"/>
    <property type="match status" value="1"/>
</dbReference>
<comment type="similarity">
    <text evidence="3">Belongs to the type IV zinc-finger family. Class C subfamily.</text>
</comment>
<organism evidence="18">
    <name type="scientific">Musa acuminata subsp. malaccensis</name>
    <name type="common">Wild banana</name>
    <name type="synonym">Musa malaccensis</name>
    <dbReference type="NCBI Taxonomy" id="214687"/>
    <lineage>
        <taxon>Eukaryota</taxon>
        <taxon>Viridiplantae</taxon>
        <taxon>Streptophyta</taxon>
        <taxon>Embryophyta</taxon>
        <taxon>Tracheophyta</taxon>
        <taxon>Spermatophyta</taxon>
        <taxon>Magnoliopsida</taxon>
        <taxon>Liliopsida</taxon>
        <taxon>Zingiberales</taxon>
        <taxon>Musaceae</taxon>
        <taxon>Musa</taxon>
    </lineage>
</organism>
<dbReference type="EMBL" id="HG996467">
    <property type="protein sequence ID" value="CAG1861273.1"/>
    <property type="molecule type" value="Genomic_DNA"/>
</dbReference>
<feature type="compositionally biased region" description="Polar residues" evidence="14">
    <location>
        <begin position="218"/>
        <end position="247"/>
    </location>
</feature>
<comment type="subcellular location">
    <subcellularLocation>
        <location evidence="2 13">Nucleus</location>
    </subcellularLocation>
</comment>
<dbReference type="PANTHER" id="PTHR46125">
    <property type="entry name" value="GATA TRANSCRIPTION FACTOR 28"/>
    <property type="match status" value="1"/>
</dbReference>
<keyword evidence="8" id="KW-0238">DNA-binding</keyword>
<dbReference type="Pfam" id="PF00320">
    <property type="entry name" value="GATA"/>
    <property type="match status" value="1"/>
</dbReference>
<evidence type="ECO:0000256" key="11">
    <source>
        <dbReference type="ARBA" id="ARBA00023242"/>
    </source>
</evidence>
<dbReference type="GO" id="GO:0043565">
    <property type="term" value="F:sequence-specific DNA binding"/>
    <property type="evidence" value="ECO:0007669"/>
    <property type="project" value="InterPro"/>
</dbReference>
<evidence type="ECO:0000313" key="18">
    <source>
        <dbReference type="EMBL" id="CAG1861273.1"/>
    </source>
</evidence>
<dbReference type="SMART" id="SM00401">
    <property type="entry name" value="ZnF_GATA"/>
    <property type="match status" value="1"/>
</dbReference>
<feature type="domain" description="Tify" evidence="17">
    <location>
        <begin position="112"/>
        <end position="147"/>
    </location>
</feature>
<dbReference type="Pfam" id="PF06203">
    <property type="entry name" value="CCT"/>
    <property type="match status" value="1"/>
</dbReference>
<dbReference type="SUPFAM" id="SSF57716">
    <property type="entry name" value="Glucocorticoid receptor-like (DNA-binding domain)"/>
    <property type="match status" value="1"/>
</dbReference>
<gene>
    <name evidence="18" type="ORF">GSMUA_61670.1</name>
</gene>
<dbReference type="PROSITE" id="PS51320">
    <property type="entry name" value="TIFY"/>
    <property type="match status" value="1"/>
</dbReference>
<feature type="region of interest" description="Disordered" evidence="14">
    <location>
        <begin position="302"/>
        <end position="339"/>
    </location>
</feature>
<evidence type="ECO:0000259" key="16">
    <source>
        <dbReference type="PROSITE" id="PS51017"/>
    </source>
</evidence>
<evidence type="ECO:0000259" key="17">
    <source>
        <dbReference type="PROSITE" id="PS51320"/>
    </source>
</evidence>
<keyword evidence="5 12" id="KW-0863">Zinc-finger</keyword>
<dbReference type="AlphaFoldDB" id="A0A8D7B454"/>
<feature type="compositionally biased region" description="Polar residues" evidence="14">
    <location>
        <begin position="316"/>
        <end position="329"/>
    </location>
</feature>
<dbReference type="InterPro" id="IPR010399">
    <property type="entry name" value="Tify_dom"/>
</dbReference>
<reference evidence="18" key="1">
    <citation type="submission" date="2021-03" db="EMBL/GenBank/DDBJ databases">
        <authorList>
            <consortium name="Genoscope - CEA"/>
            <person name="William W."/>
        </authorList>
    </citation>
    <scope>NUCLEOTIDE SEQUENCE</scope>
    <source>
        <strain evidence="18">Doubled-haploid Pahang</strain>
    </source>
</reference>
<evidence type="ECO:0000256" key="2">
    <source>
        <dbReference type="ARBA" id="ARBA00004123"/>
    </source>
</evidence>
<evidence type="ECO:0000256" key="4">
    <source>
        <dbReference type="ARBA" id="ARBA00022723"/>
    </source>
</evidence>
<evidence type="ECO:0000256" key="9">
    <source>
        <dbReference type="ARBA" id="ARBA00023159"/>
    </source>
</evidence>
<accession>A0A8D7B454</accession>
<feature type="region of interest" description="Disordered" evidence="14">
    <location>
        <begin position="216"/>
        <end position="247"/>
    </location>
</feature>
<protein>
    <submittedName>
        <fullName evidence="18">(wild Malaysian banana) hypothetical protein</fullName>
    </submittedName>
</protein>
<dbReference type="GO" id="GO:0008270">
    <property type="term" value="F:zinc ion binding"/>
    <property type="evidence" value="ECO:0007669"/>
    <property type="project" value="UniProtKB-KW"/>
</dbReference>
<feature type="domain" description="GATA-type" evidence="15">
    <location>
        <begin position="252"/>
        <end position="310"/>
    </location>
</feature>
<dbReference type="InterPro" id="IPR010402">
    <property type="entry name" value="CCT_domain"/>
</dbReference>